<dbReference type="EnsemblPlants" id="Solyc07g041620.1.1">
    <property type="protein sequence ID" value="Solyc07g041620.1.1.1"/>
    <property type="gene ID" value="Solyc07g041620.1"/>
</dbReference>
<protein>
    <submittedName>
        <fullName evidence="1">Uncharacterized protein</fullName>
    </submittedName>
</protein>
<proteinExistence type="predicted"/>
<dbReference type="Gramene" id="Solyc07g041620.1.1">
    <property type="protein sequence ID" value="Solyc07g041620.1.1.1"/>
    <property type="gene ID" value="Solyc07g041620.1"/>
</dbReference>
<keyword evidence="2" id="KW-1185">Reference proteome</keyword>
<dbReference type="PaxDb" id="4081-Solyc07g041620.1.1"/>
<dbReference type="AlphaFoldDB" id="A0A3Q7H8A7"/>
<evidence type="ECO:0000313" key="2">
    <source>
        <dbReference type="Proteomes" id="UP000004994"/>
    </source>
</evidence>
<evidence type="ECO:0000313" key="1">
    <source>
        <dbReference type="EnsemblPlants" id="Solyc07g041620.1.1.1"/>
    </source>
</evidence>
<reference evidence="1" key="1">
    <citation type="journal article" date="2012" name="Nature">
        <title>The tomato genome sequence provides insights into fleshy fruit evolution.</title>
        <authorList>
            <consortium name="Tomato Genome Consortium"/>
        </authorList>
    </citation>
    <scope>NUCLEOTIDE SEQUENCE [LARGE SCALE GENOMIC DNA]</scope>
    <source>
        <strain evidence="1">cv. Heinz 1706</strain>
    </source>
</reference>
<dbReference type="Proteomes" id="UP000004994">
    <property type="component" value="Chromosome 7"/>
</dbReference>
<name>A0A3Q7H8A7_SOLLC</name>
<organism evidence="1">
    <name type="scientific">Solanum lycopersicum</name>
    <name type="common">Tomato</name>
    <name type="synonym">Lycopersicon esculentum</name>
    <dbReference type="NCBI Taxonomy" id="4081"/>
    <lineage>
        <taxon>Eukaryota</taxon>
        <taxon>Viridiplantae</taxon>
        <taxon>Streptophyta</taxon>
        <taxon>Embryophyta</taxon>
        <taxon>Tracheophyta</taxon>
        <taxon>Spermatophyta</taxon>
        <taxon>Magnoliopsida</taxon>
        <taxon>eudicotyledons</taxon>
        <taxon>Gunneridae</taxon>
        <taxon>Pentapetalae</taxon>
        <taxon>asterids</taxon>
        <taxon>lamiids</taxon>
        <taxon>Solanales</taxon>
        <taxon>Solanaceae</taxon>
        <taxon>Solanoideae</taxon>
        <taxon>Solaneae</taxon>
        <taxon>Solanum</taxon>
        <taxon>Solanum subgen. Lycopersicon</taxon>
    </lineage>
</organism>
<reference evidence="1" key="2">
    <citation type="submission" date="2019-01" db="UniProtKB">
        <authorList>
            <consortium name="EnsemblPlants"/>
        </authorList>
    </citation>
    <scope>IDENTIFICATION</scope>
    <source>
        <strain evidence="1">cv. Heinz 1706</strain>
    </source>
</reference>
<sequence>MCCCSPTVVPSFCFGLSCVKILECECTWLILFSSQFANADGCLFYHLKLSYMLA</sequence>
<accession>A0A3Q7H8A7</accession>
<dbReference type="InParanoid" id="A0A3Q7H8A7"/>